<sequence>MTEPRAEVEDVNDRAGDVRRRTVLPFWAGRVVAWTVLAMVLTVFGACLGLTGLLEWRPAGGDRTPRTQGAGSVPATVGAPTPWTADALESPIGAASVLYTSNTWFPDGSGWLIGLVGRSDDSYRLSELYGAAGMGTVLSPDGSRLAADEGIADLVTGRVVRYEGVSAEDEQAEPQAWSPDGRSVAVLVAGWTDHDGLSPDVRLLLVDAATGANREIAALRAPAALPGWTVAFSPDGSRLAYQNGAAVRVITLDGAGVDVPLPAGARLAGKGAWTRDGANLLVVSGAKCDCGTHPVRWTVTEIAVDAGAPTGRSWSRDGVYALRVLGWWTSGHPVAVEYTPTVDATVTLFDDVRGQDDLTSQDMIRTASLVELGTGAVLLSGDDFGAAGDVESLDVPDEVLASGAVRPGDPPMFDFDLITVVIVVLIGAEVSVLLAFAVSALVARSRGRR</sequence>
<feature type="transmembrane region" description="Helical" evidence="1">
    <location>
        <begin position="417"/>
        <end position="443"/>
    </location>
</feature>
<keyword evidence="1" id="KW-0812">Transmembrane</keyword>
<organism evidence="2 3">
    <name type="scientific">Actinoplanes couchii</name>
    <dbReference type="NCBI Taxonomy" id="403638"/>
    <lineage>
        <taxon>Bacteria</taxon>
        <taxon>Bacillati</taxon>
        <taxon>Actinomycetota</taxon>
        <taxon>Actinomycetes</taxon>
        <taxon>Micromonosporales</taxon>
        <taxon>Micromonosporaceae</taxon>
        <taxon>Actinoplanes</taxon>
    </lineage>
</organism>
<proteinExistence type="predicted"/>
<keyword evidence="1" id="KW-0472">Membrane</keyword>
<evidence type="ECO:0000313" key="2">
    <source>
        <dbReference type="EMBL" id="GID52008.1"/>
    </source>
</evidence>
<reference evidence="2 3" key="1">
    <citation type="submission" date="2021-01" db="EMBL/GenBank/DDBJ databases">
        <title>Whole genome shotgun sequence of Actinoplanes couchii NBRC 106145.</title>
        <authorList>
            <person name="Komaki H."/>
            <person name="Tamura T."/>
        </authorList>
    </citation>
    <scope>NUCLEOTIDE SEQUENCE [LARGE SCALE GENOMIC DNA]</scope>
    <source>
        <strain evidence="2 3">NBRC 106145</strain>
    </source>
</reference>
<evidence type="ECO:0000256" key="1">
    <source>
        <dbReference type="SAM" id="Phobius"/>
    </source>
</evidence>
<evidence type="ECO:0008006" key="4">
    <source>
        <dbReference type="Google" id="ProtNLM"/>
    </source>
</evidence>
<accession>A0ABQ3X0T8</accession>
<dbReference type="EMBL" id="BOMG01000007">
    <property type="protein sequence ID" value="GID52008.1"/>
    <property type="molecule type" value="Genomic_DNA"/>
</dbReference>
<gene>
    <name evidence="2" type="ORF">Aco03nite_004120</name>
</gene>
<dbReference type="SUPFAM" id="SSF82171">
    <property type="entry name" value="DPP6 N-terminal domain-like"/>
    <property type="match status" value="1"/>
</dbReference>
<dbReference type="Proteomes" id="UP000612282">
    <property type="component" value="Unassembled WGS sequence"/>
</dbReference>
<dbReference type="Gene3D" id="2.120.10.30">
    <property type="entry name" value="TolB, C-terminal domain"/>
    <property type="match status" value="1"/>
</dbReference>
<keyword evidence="1" id="KW-1133">Transmembrane helix</keyword>
<dbReference type="InterPro" id="IPR011042">
    <property type="entry name" value="6-blade_b-propeller_TolB-like"/>
</dbReference>
<comment type="caution">
    <text evidence="2">The sequence shown here is derived from an EMBL/GenBank/DDBJ whole genome shotgun (WGS) entry which is preliminary data.</text>
</comment>
<evidence type="ECO:0000313" key="3">
    <source>
        <dbReference type="Proteomes" id="UP000612282"/>
    </source>
</evidence>
<keyword evidence="3" id="KW-1185">Reference proteome</keyword>
<protein>
    <recommendedName>
        <fullName evidence="4">WD40-like Beta Propeller Repeat</fullName>
    </recommendedName>
</protein>
<feature type="transmembrane region" description="Helical" evidence="1">
    <location>
        <begin position="31"/>
        <end position="54"/>
    </location>
</feature>
<name>A0ABQ3X0T8_9ACTN</name>